<evidence type="ECO:0000313" key="3">
    <source>
        <dbReference type="Proteomes" id="UP000785679"/>
    </source>
</evidence>
<name>A0A8J8P0L5_HALGN</name>
<feature type="region of interest" description="Disordered" evidence="1">
    <location>
        <begin position="56"/>
        <end position="78"/>
    </location>
</feature>
<gene>
    <name evidence="2" type="ORF">FGO68_gene17222</name>
</gene>
<organism evidence="2 3">
    <name type="scientific">Halteria grandinella</name>
    <dbReference type="NCBI Taxonomy" id="5974"/>
    <lineage>
        <taxon>Eukaryota</taxon>
        <taxon>Sar</taxon>
        <taxon>Alveolata</taxon>
        <taxon>Ciliophora</taxon>
        <taxon>Intramacronucleata</taxon>
        <taxon>Spirotrichea</taxon>
        <taxon>Stichotrichia</taxon>
        <taxon>Sporadotrichida</taxon>
        <taxon>Halteriidae</taxon>
        <taxon>Halteria</taxon>
    </lineage>
</organism>
<reference evidence="2" key="1">
    <citation type="submission" date="2019-06" db="EMBL/GenBank/DDBJ databases">
        <authorList>
            <person name="Zheng W."/>
        </authorList>
    </citation>
    <scope>NUCLEOTIDE SEQUENCE</scope>
    <source>
        <strain evidence="2">QDHG01</strain>
    </source>
</reference>
<evidence type="ECO:0000256" key="1">
    <source>
        <dbReference type="SAM" id="MobiDB-lite"/>
    </source>
</evidence>
<dbReference type="Proteomes" id="UP000785679">
    <property type="component" value="Unassembled WGS sequence"/>
</dbReference>
<sequence>MGRSFVWMTSMPLRYICTYSSPRRVSAQLRYLWPSLLGFKWIERSKSSLALSISPREMSSSEQPSRITVSLGNLCSPS</sequence>
<accession>A0A8J8P0L5</accession>
<comment type="caution">
    <text evidence="2">The sequence shown here is derived from an EMBL/GenBank/DDBJ whole genome shotgun (WGS) entry which is preliminary data.</text>
</comment>
<protein>
    <submittedName>
        <fullName evidence="2">Uncharacterized protein</fullName>
    </submittedName>
</protein>
<dbReference type="EMBL" id="RRYP01002531">
    <property type="protein sequence ID" value="TNV84673.1"/>
    <property type="molecule type" value="Genomic_DNA"/>
</dbReference>
<keyword evidence="3" id="KW-1185">Reference proteome</keyword>
<proteinExistence type="predicted"/>
<evidence type="ECO:0000313" key="2">
    <source>
        <dbReference type="EMBL" id="TNV84673.1"/>
    </source>
</evidence>
<dbReference type="AlphaFoldDB" id="A0A8J8P0L5"/>